<evidence type="ECO:0000313" key="3">
    <source>
        <dbReference type="EMBL" id="RII00606.1"/>
    </source>
</evidence>
<protein>
    <submittedName>
        <fullName evidence="3">NAD-dependent epimerase/dehydratase family protein</fullName>
    </submittedName>
</protein>
<organism evidence="3 4">
    <name type="scientific">candidate division NPL-UPA2 bacterium Unc8</name>
    <dbReference type="NCBI Taxonomy" id="1980939"/>
    <lineage>
        <taxon>Bacteria</taxon>
    </lineage>
</organism>
<dbReference type="Gene3D" id="3.40.50.720">
    <property type="entry name" value="NAD(P)-binding Rossmann-like Domain"/>
    <property type="match status" value="1"/>
</dbReference>
<dbReference type="CDD" id="cd05232">
    <property type="entry name" value="UDP_G4E_4_SDR_e"/>
    <property type="match status" value="1"/>
</dbReference>
<gene>
    <name evidence="3" type="ORF">B9J77_02455</name>
</gene>
<sequence length="318" mass="34123">MNILITGANGFIGKALCEGMLVDGYQVRGAVRSAAQMTALPSGVEGAMVGDISPETDWSGALAGIESIVHLAARAHVMNETSGVPLAVYRQVNVAGTERLAQQAAVAGVKRLVFLSSVKVHGEETNVPYSEENHLAPQDPYGVSKLEAEKILRKVAEETGLEVVILRPPLVYGPGVKANFLRLLSIVERGIPLPFASVNNRRSMVCLGNLVDAIITCISHPLAAGETFLVSDGQDVSTPDLIKMIACAMGKKPRLFSLHPSILKALCKIAGKTEELEKLTGSLLVDSSKIRRELGWQPPYTMAEGLAVTAEWYKKSRR</sequence>
<name>A0A399FYS9_UNCN2</name>
<dbReference type="EMBL" id="NDHY01000003">
    <property type="protein sequence ID" value="RII00606.1"/>
    <property type="molecule type" value="Genomic_DNA"/>
</dbReference>
<reference evidence="3 4" key="1">
    <citation type="submission" date="2018-08" db="EMBL/GenBank/DDBJ databases">
        <title>Draft genome of candidate division NPL-UPA2 bacterium Unc8 that adapted to ultra-basic serpentinizing groundwater.</title>
        <authorList>
            <person name="Ishii S."/>
            <person name="Suzuki S."/>
            <person name="Nealson K.H."/>
        </authorList>
    </citation>
    <scope>NUCLEOTIDE SEQUENCE [LARGE SCALE GENOMIC DNA]</scope>
    <source>
        <strain evidence="3">Unc8</strain>
    </source>
</reference>
<dbReference type="InterPro" id="IPR036291">
    <property type="entry name" value="NAD(P)-bd_dom_sf"/>
</dbReference>
<proteinExistence type="inferred from homology"/>
<feature type="domain" description="NAD-dependent epimerase/dehydratase" evidence="2">
    <location>
        <begin position="3"/>
        <end position="227"/>
    </location>
</feature>
<dbReference type="AlphaFoldDB" id="A0A399FYS9"/>
<dbReference type="SUPFAM" id="SSF51735">
    <property type="entry name" value="NAD(P)-binding Rossmann-fold domains"/>
    <property type="match status" value="1"/>
</dbReference>
<accession>A0A399FYS9</accession>
<dbReference type="InterPro" id="IPR001509">
    <property type="entry name" value="Epimerase_deHydtase"/>
</dbReference>
<comment type="similarity">
    <text evidence="1">Belongs to the NAD(P)-dependent epimerase/dehydratase family.</text>
</comment>
<dbReference type="Pfam" id="PF01370">
    <property type="entry name" value="Epimerase"/>
    <property type="match status" value="1"/>
</dbReference>
<evidence type="ECO:0000256" key="1">
    <source>
        <dbReference type="ARBA" id="ARBA00007637"/>
    </source>
</evidence>
<dbReference type="PANTHER" id="PTHR43000">
    <property type="entry name" value="DTDP-D-GLUCOSE 4,6-DEHYDRATASE-RELATED"/>
    <property type="match status" value="1"/>
</dbReference>
<dbReference type="Proteomes" id="UP000266287">
    <property type="component" value="Unassembled WGS sequence"/>
</dbReference>
<comment type="caution">
    <text evidence="3">The sequence shown here is derived from an EMBL/GenBank/DDBJ whole genome shotgun (WGS) entry which is preliminary data.</text>
</comment>
<evidence type="ECO:0000259" key="2">
    <source>
        <dbReference type="Pfam" id="PF01370"/>
    </source>
</evidence>
<evidence type="ECO:0000313" key="4">
    <source>
        <dbReference type="Proteomes" id="UP000266287"/>
    </source>
</evidence>